<accession>A0ABR4IAD7</accession>
<keyword evidence="2" id="KW-0812">Transmembrane</keyword>
<sequence length="265" mass="28897">MSGKFTFPTEDLSQFIVADQVNVTWDVVAPFISLYESCGTEDRILQDQVTNNYSYVWTATRTGYVESGCNFMLKPFTTGHEAYGNNVNSVTFGVSKRYTDDPAPVSYNFVNETSSSTLPSTTTSATSTLATVASPETPAPTTTETSQSGSSHGLSKADRIGIGLGVPLGVILIAVAVGGFFIYRRRKFRQRDERKAEAIPAVQADDGLAPLPTFRYKDPNHARLSMADSIATTPSELSSDHHYQRAEGMDRPPSELMSIERVELA</sequence>
<dbReference type="EMBL" id="JBFXLU010000535">
    <property type="protein sequence ID" value="KAL2824718.1"/>
    <property type="molecule type" value="Genomic_DNA"/>
</dbReference>
<name>A0ABR4IAD7_9EURO</name>
<proteinExistence type="predicted"/>
<feature type="transmembrane region" description="Helical" evidence="2">
    <location>
        <begin position="160"/>
        <end position="183"/>
    </location>
</feature>
<feature type="compositionally biased region" description="Low complexity" evidence="1">
    <location>
        <begin position="113"/>
        <end position="146"/>
    </location>
</feature>
<feature type="region of interest" description="Disordered" evidence="1">
    <location>
        <begin position="112"/>
        <end position="154"/>
    </location>
</feature>
<keyword evidence="4" id="KW-1185">Reference proteome</keyword>
<comment type="caution">
    <text evidence="3">The sequence shown here is derived from an EMBL/GenBank/DDBJ whole genome shotgun (WGS) entry which is preliminary data.</text>
</comment>
<gene>
    <name evidence="3" type="ORF">BJY01DRAFT_164076</name>
</gene>
<keyword evidence="2" id="KW-0472">Membrane</keyword>
<reference evidence="3 4" key="1">
    <citation type="submission" date="2024-07" db="EMBL/GenBank/DDBJ databases">
        <title>Section-level genome sequencing and comparative genomics of Aspergillus sections Usti and Cavernicolus.</title>
        <authorList>
            <consortium name="Lawrence Berkeley National Laboratory"/>
            <person name="Nybo J.L."/>
            <person name="Vesth T.C."/>
            <person name="Theobald S."/>
            <person name="Frisvad J.C."/>
            <person name="Larsen T.O."/>
            <person name="Kjaerboelling I."/>
            <person name="Rothschild-Mancinelli K."/>
            <person name="Lyhne E.K."/>
            <person name="Kogle M.E."/>
            <person name="Barry K."/>
            <person name="Clum A."/>
            <person name="Na H."/>
            <person name="Ledsgaard L."/>
            <person name="Lin J."/>
            <person name="Lipzen A."/>
            <person name="Kuo A."/>
            <person name="Riley R."/>
            <person name="Mondo S."/>
            <person name="Labutti K."/>
            <person name="Haridas S."/>
            <person name="Pangalinan J."/>
            <person name="Salamov A.A."/>
            <person name="Simmons B.A."/>
            <person name="Magnuson J.K."/>
            <person name="Chen J."/>
            <person name="Drula E."/>
            <person name="Henrissat B."/>
            <person name="Wiebenga A."/>
            <person name="Lubbers R.J."/>
            <person name="Gomes A.C."/>
            <person name="Makela M.R."/>
            <person name="Stajich J."/>
            <person name="Grigoriev I.V."/>
            <person name="Mortensen U.H."/>
            <person name="De Vries R.P."/>
            <person name="Baker S.E."/>
            <person name="Andersen M.R."/>
        </authorList>
    </citation>
    <scope>NUCLEOTIDE SEQUENCE [LARGE SCALE GENOMIC DNA]</scope>
    <source>
        <strain evidence="3 4">CBS 123904</strain>
    </source>
</reference>
<protein>
    <recommendedName>
        <fullName evidence="5">Mid2 domain-containing protein</fullName>
    </recommendedName>
</protein>
<evidence type="ECO:0008006" key="5">
    <source>
        <dbReference type="Google" id="ProtNLM"/>
    </source>
</evidence>
<feature type="compositionally biased region" description="Basic and acidic residues" evidence="1">
    <location>
        <begin position="238"/>
        <end position="265"/>
    </location>
</feature>
<feature type="region of interest" description="Disordered" evidence="1">
    <location>
        <begin position="233"/>
        <end position="265"/>
    </location>
</feature>
<dbReference type="Proteomes" id="UP001610446">
    <property type="component" value="Unassembled WGS sequence"/>
</dbReference>
<evidence type="ECO:0000313" key="3">
    <source>
        <dbReference type="EMBL" id="KAL2824718.1"/>
    </source>
</evidence>
<evidence type="ECO:0000313" key="4">
    <source>
        <dbReference type="Proteomes" id="UP001610446"/>
    </source>
</evidence>
<keyword evidence="2" id="KW-1133">Transmembrane helix</keyword>
<evidence type="ECO:0000256" key="2">
    <source>
        <dbReference type="SAM" id="Phobius"/>
    </source>
</evidence>
<organism evidence="3 4">
    <name type="scientific">Aspergillus pseudoustus</name>
    <dbReference type="NCBI Taxonomy" id="1810923"/>
    <lineage>
        <taxon>Eukaryota</taxon>
        <taxon>Fungi</taxon>
        <taxon>Dikarya</taxon>
        <taxon>Ascomycota</taxon>
        <taxon>Pezizomycotina</taxon>
        <taxon>Eurotiomycetes</taxon>
        <taxon>Eurotiomycetidae</taxon>
        <taxon>Eurotiales</taxon>
        <taxon>Aspergillaceae</taxon>
        <taxon>Aspergillus</taxon>
        <taxon>Aspergillus subgen. Nidulantes</taxon>
    </lineage>
</organism>
<evidence type="ECO:0000256" key="1">
    <source>
        <dbReference type="SAM" id="MobiDB-lite"/>
    </source>
</evidence>